<evidence type="ECO:0000313" key="1">
    <source>
        <dbReference type="EMBL" id="EKC74922.1"/>
    </source>
</evidence>
<proteinExistence type="predicted"/>
<dbReference type="AlphaFoldDB" id="K1TP35"/>
<organism evidence="1">
    <name type="scientific">human gut metagenome</name>
    <dbReference type="NCBI Taxonomy" id="408170"/>
    <lineage>
        <taxon>unclassified sequences</taxon>
        <taxon>metagenomes</taxon>
        <taxon>organismal metagenomes</taxon>
    </lineage>
</organism>
<accession>K1TP35</accession>
<protein>
    <submittedName>
        <fullName evidence="1">Uncharacterized protein</fullName>
    </submittedName>
</protein>
<gene>
    <name evidence="1" type="ORF">OBE_01610</name>
</gene>
<sequence>MTMLKVFELIGRYFMLMGKVFSRPEKA</sequence>
<comment type="caution">
    <text evidence="1">The sequence shown here is derived from an EMBL/GenBank/DDBJ whole genome shotgun (WGS) entry which is preliminary data.</text>
</comment>
<reference evidence="1" key="1">
    <citation type="journal article" date="2013" name="Environ. Microbiol.">
        <title>Microbiota from the distal guts of lean and obese adolescents exhibit partial functional redundancy besides clear differences in community structure.</title>
        <authorList>
            <person name="Ferrer M."/>
            <person name="Ruiz A."/>
            <person name="Lanza F."/>
            <person name="Haange S.B."/>
            <person name="Oberbach A."/>
            <person name="Till H."/>
            <person name="Bargiela R."/>
            <person name="Campoy C."/>
            <person name="Segura M.T."/>
            <person name="Richter M."/>
            <person name="von Bergen M."/>
            <person name="Seifert J."/>
            <person name="Suarez A."/>
        </authorList>
    </citation>
    <scope>NUCLEOTIDE SEQUENCE</scope>
</reference>
<feature type="non-terminal residue" evidence="1">
    <location>
        <position position="27"/>
    </location>
</feature>
<name>K1TP35_9ZZZZ</name>
<dbReference type="EMBL" id="AJWZ01001074">
    <property type="protein sequence ID" value="EKC74922.1"/>
    <property type="molecule type" value="Genomic_DNA"/>
</dbReference>